<evidence type="ECO:0000256" key="1">
    <source>
        <dbReference type="SAM" id="MobiDB-lite"/>
    </source>
</evidence>
<feature type="region of interest" description="Disordered" evidence="1">
    <location>
        <begin position="567"/>
        <end position="589"/>
    </location>
</feature>
<name>A0A1Q9CZN6_SYMMI</name>
<comment type="caution">
    <text evidence="2">The sequence shown here is derived from an EMBL/GenBank/DDBJ whole genome shotgun (WGS) entry which is preliminary data.</text>
</comment>
<feature type="compositionally biased region" description="Basic and acidic residues" evidence="1">
    <location>
        <begin position="447"/>
        <end position="458"/>
    </location>
</feature>
<accession>A0A1Q9CZN6</accession>
<sequence>MQVSGAGVIRHLPDFVARPWQLLRNHVSQAGSIPPELRDEDWRSLYKAVSHRLRRGVAEEAILHACSYIGFRELHPDELLKWPGPGDGYIDRQDWPDFVACRKWSQELLADLDLDLAFEEVRGEPLPADDQGLVLKMTGPMQRFMMQLAERLPELFDKQSGFLRDFHCFVASGSVESTGSQVTAASAPIKQEQPRGVEDKRQLCRDIIRGLLQPWPDTPPVAGQKMHLGTMMHMMTACLDRELGDTWPLHCVFMDGSNEERSRMLSLQSEATLCLAVLSTSTHWGLLCICRGKPQAILLDGLRDPTLHDAALAFLEHLHQQQNWSGPYSLEYGKLSQDDDWSCGHLVVLSAQAVIKGRGSWPPDLGDHASSSAVKNLCAQFTAKPVKREATAKPVKREATTQASVAGDQPGSSESKTEPSSKKPKTVHVVDDDNSTPVPKPLKRRKMTEAQKRQGHREDGLELCKQSNVTFNGVFQKIHQELHAATPPNHWNDFLVHLGKDASIMKCHACSELRRRMLQSSAPSEAGAAVVPADEDDVAEVPVPADKDDVAEVPEAEAVMVPANQMVPDFTPRKGRPPKGGKPEDAPEKHNTLLDWMEYHRPGMYRHLRKALFHCSVCHADVNFYRIQLSGQSYVLGHEATKKHKAGLGGLEDGPVQGRATPCPGVIVGSGTCAVDTIRDSCGFWLSSGMLRCKAKEGSRDPIDLCVLSYDSDSMILKSTECVGTHVPNKCCSKCLRLGQSKALHTDIAKWSMRLGLAKHAQALAVGSKEDRDESKAILVSADYYKIQAVKKQVDEVLALEQEEFRLTFIKRKMESINRSARTERLDDWIRESVMHLSFSRQDDVERQAYRSLCKDFCQSLETGAVSKENLQLAARVVGGKLESNKILQCMVLSFFDMKQRQERQCFDRPCTAKFLDSETLAEVAFTLGVDTKTKTLMRSCGVALKGSAKVDFLSESLPQFFMALDPERLTHNARIAGELLQSTNSRQHFLAVDETCWRPTYSLLAGLEEHNKMSIVGGHWKEGDNMALLLNATDLRDDAKAHLTLHFLLCRTDNIQSAYCLSMLPMPHKATGKSLQFLQMAGAVLNSITAAHDVPPAGIAVDGGTANTAILKAVLGLSKPQELASAPFFDKCSLRKVGGIKFFPFSHLLWGQKYRFAGSLDCLHALKRWAAHAFSGSRTVHFGTSPVYPSGMILGGLPAKAVLGSDQQSDTQALQRMTPTYIAQQADSWGLHVFQLLGALASCGWEASDSLSTETRFENSAAGYYLLLLFLMLAHRNFGNRWAAHWLPLQTTRNLAYVCALSMLLCLEVEGDAPIRGRCFAEKVAEHHFSRVKDGYRGQPSISNGITSTHKVHTQQARQPLKFDKIPKPGPALTANVASALATKTWKQCLTFVTWVEPSLSASDLESTFQLWWASDGVAIMSMNRDAQVDDDGESEEEDDEYNGEEQILKDSLIPDTALEGPNSLQTLMSIEDHIANKAEFCAEVDALADGQLTIHDPPPPIEDAVPADKATEAQSCKNFVSEMAACSDVETFCMDIAGTSSCNECIQRQEKLKPIIRKFVLGVRDREKILSNAAITGINKYEKSEWHRLEHQLALARQASLDDGTRQSRSVAWRSVQARCADAVQGTVQGEGPVFSIMHYKPEEMESRQFVVFRDVEKAEDANVLHLGIVKCVYRGAVCRKNGVATRKMRATKLSMHPLPCSSVSRILIQSLRKYSEHSFFSCIFSPAYLLDPVQHVVGEVRCHSYQAQASKILCSFTAETLEAIGKIQDNPDLMKPMADIPMPIPQPDKESISTEGKIYTCQDFQRSVAGTRNIESWMRRLPHMYQLQGIQLLTDEKKINVPDAAGKITSHDWEAICLRTADCLDLVLEKLQGKKFGKAVLQKFLAILPDPKDEKGSTRRVHSFVSQIDYMAAPVSGA</sequence>
<dbReference type="EMBL" id="LSRX01000818">
    <property type="protein sequence ID" value="OLP88373.1"/>
    <property type="molecule type" value="Genomic_DNA"/>
</dbReference>
<dbReference type="Proteomes" id="UP000186817">
    <property type="component" value="Unassembled WGS sequence"/>
</dbReference>
<evidence type="ECO:0000313" key="3">
    <source>
        <dbReference type="Proteomes" id="UP000186817"/>
    </source>
</evidence>
<keyword evidence="3" id="KW-1185">Reference proteome</keyword>
<feature type="compositionally biased region" description="Basic and acidic residues" evidence="1">
    <location>
        <begin position="388"/>
        <end position="399"/>
    </location>
</feature>
<protein>
    <submittedName>
        <fullName evidence="2">Uncharacterized protein</fullName>
    </submittedName>
</protein>
<evidence type="ECO:0000313" key="2">
    <source>
        <dbReference type="EMBL" id="OLP88373.1"/>
    </source>
</evidence>
<feature type="region of interest" description="Disordered" evidence="1">
    <location>
        <begin position="388"/>
        <end position="458"/>
    </location>
</feature>
<dbReference type="OrthoDB" id="431315at2759"/>
<gene>
    <name evidence="2" type="ORF">AK812_SmicGene30312</name>
</gene>
<proteinExistence type="predicted"/>
<reference evidence="2 3" key="1">
    <citation type="submission" date="2016-02" db="EMBL/GenBank/DDBJ databases">
        <title>Genome analysis of coral dinoflagellate symbionts highlights evolutionary adaptations to a symbiotic lifestyle.</title>
        <authorList>
            <person name="Aranda M."/>
            <person name="Li Y."/>
            <person name="Liew Y.J."/>
            <person name="Baumgarten S."/>
            <person name="Simakov O."/>
            <person name="Wilson M."/>
            <person name="Piel J."/>
            <person name="Ashoor H."/>
            <person name="Bougouffa S."/>
            <person name="Bajic V.B."/>
            <person name="Ryu T."/>
            <person name="Ravasi T."/>
            <person name="Bayer T."/>
            <person name="Micklem G."/>
            <person name="Kim H."/>
            <person name="Bhak J."/>
            <person name="Lajeunesse T.C."/>
            <person name="Voolstra C.R."/>
        </authorList>
    </citation>
    <scope>NUCLEOTIDE SEQUENCE [LARGE SCALE GENOMIC DNA]</scope>
    <source>
        <strain evidence="2 3">CCMP2467</strain>
    </source>
</reference>
<organism evidence="2 3">
    <name type="scientific">Symbiodinium microadriaticum</name>
    <name type="common">Dinoflagellate</name>
    <name type="synonym">Zooxanthella microadriatica</name>
    <dbReference type="NCBI Taxonomy" id="2951"/>
    <lineage>
        <taxon>Eukaryota</taxon>
        <taxon>Sar</taxon>
        <taxon>Alveolata</taxon>
        <taxon>Dinophyceae</taxon>
        <taxon>Suessiales</taxon>
        <taxon>Symbiodiniaceae</taxon>
        <taxon>Symbiodinium</taxon>
    </lineage>
</organism>